<sequence>MVDEEAKTRKQGTPDQNRNIMLHHTQQPEMRDQAALFTDEAVYRYGYARNEKSPVISDEAFNSGR</sequence>
<gene>
    <name evidence="1" type="ORF">C9I99_18865</name>
</gene>
<evidence type="ECO:0000313" key="2">
    <source>
        <dbReference type="Proteomes" id="UP000241222"/>
    </source>
</evidence>
<protein>
    <submittedName>
        <fullName evidence="1">Uncharacterized protein</fullName>
    </submittedName>
</protein>
<dbReference type="EMBL" id="PYMH01000010">
    <property type="protein sequence ID" value="PSU32241.1"/>
    <property type="molecule type" value="Genomic_DNA"/>
</dbReference>
<comment type="caution">
    <text evidence="1">The sequence shown here is derived from an EMBL/GenBank/DDBJ whole genome shotgun (WGS) entry which is preliminary data.</text>
</comment>
<name>A0A2T3IV15_9GAMM</name>
<reference evidence="1 2" key="1">
    <citation type="submission" date="2018-03" db="EMBL/GenBank/DDBJ databases">
        <title>Whole genome sequencing of Histamine producing bacteria.</title>
        <authorList>
            <person name="Butler K."/>
        </authorList>
    </citation>
    <scope>NUCLEOTIDE SEQUENCE [LARGE SCALE GENOMIC DNA]</scope>
    <source>
        <strain evidence="1 2">JCM 13586</strain>
    </source>
</reference>
<dbReference type="Proteomes" id="UP000241222">
    <property type="component" value="Unassembled WGS sequence"/>
</dbReference>
<dbReference type="AlphaFoldDB" id="A0A2T3IV15"/>
<evidence type="ECO:0000313" key="1">
    <source>
        <dbReference type="EMBL" id="PSU32241.1"/>
    </source>
</evidence>
<proteinExistence type="predicted"/>
<organism evidence="1 2">
    <name type="scientific">Photobacterium lutimaris</name>
    <dbReference type="NCBI Taxonomy" id="388278"/>
    <lineage>
        <taxon>Bacteria</taxon>
        <taxon>Pseudomonadati</taxon>
        <taxon>Pseudomonadota</taxon>
        <taxon>Gammaproteobacteria</taxon>
        <taxon>Vibrionales</taxon>
        <taxon>Vibrionaceae</taxon>
        <taxon>Photobacterium</taxon>
    </lineage>
</organism>
<keyword evidence="2" id="KW-1185">Reference proteome</keyword>
<accession>A0A2T3IV15</accession>